<name>A0ACC3MZR0_9PEZI</name>
<evidence type="ECO:0000313" key="1">
    <source>
        <dbReference type="EMBL" id="KAK3707220.1"/>
    </source>
</evidence>
<organism evidence="1 2">
    <name type="scientific">Vermiconidia calcicola</name>
    <dbReference type="NCBI Taxonomy" id="1690605"/>
    <lineage>
        <taxon>Eukaryota</taxon>
        <taxon>Fungi</taxon>
        <taxon>Dikarya</taxon>
        <taxon>Ascomycota</taxon>
        <taxon>Pezizomycotina</taxon>
        <taxon>Dothideomycetes</taxon>
        <taxon>Dothideomycetidae</taxon>
        <taxon>Mycosphaerellales</taxon>
        <taxon>Extremaceae</taxon>
        <taxon>Vermiconidia</taxon>
    </lineage>
</organism>
<comment type="caution">
    <text evidence="1">The sequence shown here is derived from an EMBL/GenBank/DDBJ whole genome shotgun (WGS) entry which is preliminary data.</text>
</comment>
<accession>A0ACC3MZR0</accession>
<gene>
    <name evidence="1" type="primary">SUR7_2</name>
    <name evidence="1" type="ORF">LTR37_012220</name>
</gene>
<dbReference type="EMBL" id="JAUTXU010000112">
    <property type="protein sequence ID" value="KAK3707220.1"/>
    <property type="molecule type" value="Genomic_DNA"/>
</dbReference>
<proteinExistence type="predicted"/>
<reference evidence="1" key="1">
    <citation type="submission" date="2023-07" db="EMBL/GenBank/DDBJ databases">
        <title>Black Yeasts Isolated from many extreme environments.</title>
        <authorList>
            <person name="Coleine C."/>
            <person name="Stajich J.E."/>
            <person name="Selbmann L."/>
        </authorList>
    </citation>
    <scope>NUCLEOTIDE SEQUENCE</scope>
    <source>
        <strain evidence="1">CCFEE 5714</strain>
    </source>
</reference>
<dbReference type="Proteomes" id="UP001281147">
    <property type="component" value="Unassembled WGS sequence"/>
</dbReference>
<sequence>MAARPILSIVAIILLAGGVLLQLLVILSGAINSNPINKIFFLQGSTDGIDGSSVPNPARWTYFAICGERNGLNAQCRPVQAAIPFDPRRNFGTSMGLPDQLASGDAASTLYYLSRIAWAFFIIALFFAAVALLMSVIAIFSRLAAKFTGLVTIMALVCQAVACALMTAWTVIGRQAFRSNGQTATLGKYAYGFTWGAMACFLIATILLCIGGSKGKDDSYSKGSSFGRKRSTRSRGSFRDSESGRRVKDEYE</sequence>
<protein>
    <submittedName>
        <fullName evidence="1">Eisosomes component</fullName>
    </submittedName>
</protein>
<keyword evidence="2" id="KW-1185">Reference proteome</keyword>
<evidence type="ECO:0000313" key="2">
    <source>
        <dbReference type="Proteomes" id="UP001281147"/>
    </source>
</evidence>